<dbReference type="HOGENOM" id="CLU_126019_0_0_9"/>
<dbReference type="KEGG" id="dru:Desru_2670"/>
<dbReference type="InterPro" id="IPR011188">
    <property type="entry name" value="UPF0302"/>
</dbReference>
<dbReference type="EMBL" id="CP002780">
    <property type="protein sequence ID" value="AEG60896.1"/>
    <property type="molecule type" value="Genomic_DNA"/>
</dbReference>
<evidence type="ECO:0000259" key="1">
    <source>
        <dbReference type="SMART" id="SM00914"/>
    </source>
</evidence>
<dbReference type="Pfam" id="PF08864">
    <property type="entry name" value="UPF0302"/>
    <property type="match status" value="1"/>
</dbReference>
<name>F6DQK2_DESRL</name>
<accession>F6DQK2</accession>
<dbReference type="RefSeq" id="WP_013842652.1">
    <property type="nucleotide sequence ID" value="NC_015589.1"/>
</dbReference>
<feature type="domain" description="IDEAL" evidence="1">
    <location>
        <begin position="132"/>
        <end position="173"/>
    </location>
</feature>
<dbReference type="Pfam" id="PF08858">
    <property type="entry name" value="IDEAL"/>
    <property type="match status" value="1"/>
</dbReference>
<dbReference type="AlphaFoldDB" id="F6DQK2"/>
<dbReference type="eggNOG" id="COG5582">
    <property type="taxonomic scope" value="Bacteria"/>
</dbReference>
<reference evidence="3" key="1">
    <citation type="submission" date="2011-05" db="EMBL/GenBank/DDBJ databases">
        <title>Complete sequence of Desulfotomaculum ruminis DSM 2154.</title>
        <authorList>
            <person name="Lucas S."/>
            <person name="Copeland A."/>
            <person name="Lapidus A."/>
            <person name="Cheng J.-F."/>
            <person name="Goodwin L."/>
            <person name="Pitluck S."/>
            <person name="Lu M."/>
            <person name="Detter J.C."/>
            <person name="Han C."/>
            <person name="Tapia R."/>
            <person name="Land M."/>
            <person name="Hauser L."/>
            <person name="Kyrpides N."/>
            <person name="Ivanova N."/>
            <person name="Mikhailova N."/>
            <person name="Pagani I."/>
            <person name="Stams A.J.M."/>
            <person name="Plugge C.M."/>
            <person name="Muyzer G."/>
            <person name="Kuever J."/>
            <person name="Parshina S.N."/>
            <person name="Ivanova A.E."/>
            <person name="Nazina T.N."/>
            <person name="Brambilla E."/>
            <person name="Spring S."/>
            <person name="Klenk H.-P."/>
            <person name="Woyke T."/>
        </authorList>
    </citation>
    <scope>NUCLEOTIDE SEQUENCE [LARGE SCALE GENOMIC DNA]</scope>
    <source>
        <strain evidence="3">ATCC 23193 / DSM 2154 / NCIB 8452 / DL</strain>
    </source>
</reference>
<reference evidence="2 3" key="2">
    <citation type="journal article" date="2012" name="Stand. Genomic Sci.">
        <title>Complete genome sequence of the sulfate-reducing firmicute Desulfotomaculum ruminis type strain (DL(T)).</title>
        <authorList>
            <person name="Spring S."/>
            <person name="Visser M."/>
            <person name="Lu M."/>
            <person name="Copeland A."/>
            <person name="Lapidus A."/>
            <person name="Lucas S."/>
            <person name="Cheng J.F."/>
            <person name="Han C."/>
            <person name="Tapia R."/>
            <person name="Goodwin L.A."/>
            <person name="Pitluck S."/>
            <person name="Ivanova N."/>
            <person name="Land M."/>
            <person name="Hauser L."/>
            <person name="Larimer F."/>
            <person name="Rohde M."/>
            <person name="Goker M."/>
            <person name="Detter J.C."/>
            <person name="Kyrpides N.C."/>
            <person name="Woyke T."/>
            <person name="Schaap P.J."/>
            <person name="Plugge C.M."/>
            <person name="Muyzer G."/>
            <person name="Kuever J."/>
            <person name="Pereira I.A."/>
            <person name="Parshina S.N."/>
            <person name="Bernier-Latmani R."/>
            <person name="Stams A.J."/>
            <person name="Klenk H.P."/>
        </authorList>
    </citation>
    <scope>NUCLEOTIDE SEQUENCE [LARGE SCALE GENOMIC DNA]</scope>
    <source>
        <strain evidence="3">ATCC 23193 / DSM 2154 / NCIB 8452 / DL</strain>
    </source>
</reference>
<dbReference type="Gene3D" id="3.40.1530.30">
    <property type="entry name" value="Uncharacterised family UPF0302, N-terminal domain"/>
    <property type="match status" value="1"/>
</dbReference>
<dbReference type="Gene3D" id="4.10.810.10">
    <property type="entry name" value="Virus Scaffolding Protein, Chain A"/>
    <property type="match status" value="1"/>
</dbReference>
<dbReference type="InterPro" id="IPR014957">
    <property type="entry name" value="IDEAL_dom"/>
</dbReference>
<sequence length="180" mass="21107">MIANTLAEKREFIIWFIRTNRLKKPEASRVLDFIKDNKNLLSRVQFTNKLSNQPDALLVSAVYTNTFPFDFRLSNVNYGSVDQVIHQLKTNPPKRLAIWLSFASPPHCRFCPRSKRKQLQASLTPDSQAQRLLVEAVRTVNQREAYRRTLLKKIDQALDEKNSQEFERLSQELRKLVYET</sequence>
<gene>
    <name evidence="2" type="ordered locus">Desru_2670</name>
</gene>
<keyword evidence="3" id="KW-1185">Reference proteome</keyword>
<organism evidence="2 3">
    <name type="scientific">Desulforamulus ruminis (strain ATCC 23193 / DSM 2154 / NCIMB 8452 / DL)</name>
    <name type="common">Desulfotomaculum ruminis</name>
    <dbReference type="NCBI Taxonomy" id="696281"/>
    <lineage>
        <taxon>Bacteria</taxon>
        <taxon>Bacillati</taxon>
        <taxon>Bacillota</taxon>
        <taxon>Clostridia</taxon>
        <taxon>Eubacteriales</taxon>
        <taxon>Peptococcaceae</taxon>
        <taxon>Desulforamulus</taxon>
    </lineage>
</organism>
<dbReference type="Proteomes" id="UP000009234">
    <property type="component" value="Chromosome"/>
</dbReference>
<evidence type="ECO:0000313" key="3">
    <source>
        <dbReference type="Proteomes" id="UP000009234"/>
    </source>
</evidence>
<dbReference type="PIRSF" id="PIRSF007165">
    <property type="entry name" value="UCP007165"/>
    <property type="match status" value="1"/>
</dbReference>
<dbReference type="SMART" id="SM00914">
    <property type="entry name" value="IDEAL"/>
    <property type="match status" value="1"/>
</dbReference>
<evidence type="ECO:0000313" key="2">
    <source>
        <dbReference type="EMBL" id="AEG60896.1"/>
    </source>
</evidence>
<dbReference type="InterPro" id="IPR014963">
    <property type="entry name" value="UPF0302_N"/>
</dbReference>
<dbReference type="InterPro" id="IPR027393">
    <property type="entry name" value="Virus_scaffolding_prot_C"/>
</dbReference>
<dbReference type="OrthoDB" id="2155814at2"/>
<dbReference type="STRING" id="696281.Desru_2670"/>
<protein>
    <submittedName>
        <fullName evidence="2">Uncharacterized protein family UPF0302, N-terminal protein</fullName>
    </submittedName>
</protein>
<dbReference type="InterPro" id="IPR038091">
    <property type="entry name" value="UPF0302_N_sf"/>
</dbReference>
<proteinExistence type="predicted"/>